<dbReference type="EMBL" id="OBEG01000001">
    <property type="protein sequence ID" value="SNY74229.1"/>
    <property type="molecule type" value="Genomic_DNA"/>
</dbReference>
<dbReference type="OrthoDB" id="2087617at2"/>
<keyword evidence="2" id="KW-1185">Reference proteome</keyword>
<reference evidence="1 2" key="1">
    <citation type="submission" date="2017-09" db="EMBL/GenBank/DDBJ databases">
        <authorList>
            <person name="Ehlers B."/>
            <person name="Leendertz F.H."/>
        </authorList>
    </citation>
    <scope>NUCLEOTIDE SEQUENCE [LARGE SCALE GENOMIC DNA]</scope>
    <source>
        <strain evidence="1 2">DSM 45537</strain>
    </source>
</reference>
<dbReference type="GO" id="GO:0003677">
    <property type="term" value="F:DNA binding"/>
    <property type="evidence" value="ECO:0007669"/>
    <property type="project" value="UniProtKB-KW"/>
</dbReference>
<dbReference type="InterPro" id="IPR008316">
    <property type="entry name" value="UCP029876"/>
</dbReference>
<gene>
    <name evidence="1" type="ORF">SAMN04244553_0204</name>
</gene>
<dbReference type="Pfam" id="PF06304">
    <property type="entry name" value="DUF1048"/>
    <property type="match status" value="1"/>
</dbReference>
<accession>A0A285KNJ8</accession>
<evidence type="ECO:0000313" key="2">
    <source>
        <dbReference type="Proteomes" id="UP000219565"/>
    </source>
</evidence>
<sequence>MGIREIIEGKRQWRAYMARVKALPADYQIVYGEIQKYFFKVGPADPELLPGLLEFFEQGVADGTGVIELIGEDVADFADQLIKDTTTYADTLQREIGEQTDHESK</sequence>
<proteinExistence type="predicted"/>
<name>A0A285KNJ8_9NOCA</name>
<dbReference type="Proteomes" id="UP000219565">
    <property type="component" value="Unassembled WGS sequence"/>
</dbReference>
<protein>
    <submittedName>
        <fullName evidence="1">DNA-binding ferritin-like protein (Dps family)</fullName>
    </submittedName>
</protein>
<dbReference type="AlphaFoldDB" id="A0A285KNJ8"/>
<dbReference type="RefSeq" id="WP_097243262.1">
    <property type="nucleotide sequence ID" value="NZ_JAMTCV010000002.1"/>
</dbReference>
<keyword evidence="1" id="KW-0238">DNA-binding</keyword>
<evidence type="ECO:0000313" key="1">
    <source>
        <dbReference type="EMBL" id="SNY74229.1"/>
    </source>
</evidence>
<dbReference type="Gene3D" id="1.10.1900.10">
    <property type="entry name" value="c-terminal domain of poly(a) binding protein"/>
    <property type="match status" value="1"/>
</dbReference>
<organism evidence="1 2">
    <name type="scientific">Nocardia amikacinitolerans</name>
    <dbReference type="NCBI Taxonomy" id="756689"/>
    <lineage>
        <taxon>Bacteria</taxon>
        <taxon>Bacillati</taxon>
        <taxon>Actinomycetota</taxon>
        <taxon>Actinomycetes</taxon>
        <taxon>Mycobacteriales</taxon>
        <taxon>Nocardiaceae</taxon>
        <taxon>Nocardia</taxon>
    </lineage>
</organism>
<dbReference type="SUPFAM" id="SSF158560">
    <property type="entry name" value="BH3980-like"/>
    <property type="match status" value="1"/>
</dbReference>